<protein>
    <submittedName>
        <fullName evidence="2">Uncharacterized protein</fullName>
    </submittedName>
</protein>
<dbReference type="Proteomes" id="UP001485043">
    <property type="component" value="Unassembled WGS sequence"/>
</dbReference>
<dbReference type="EMBL" id="JALJOV010000145">
    <property type="protein sequence ID" value="KAK9866637.1"/>
    <property type="molecule type" value="Genomic_DNA"/>
</dbReference>
<feature type="compositionally biased region" description="Acidic residues" evidence="1">
    <location>
        <begin position="29"/>
        <end position="38"/>
    </location>
</feature>
<gene>
    <name evidence="2" type="ORF">WJX84_007110</name>
</gene>
<feature type="compositionally biased region" description="Basic and acidic residues" evidence="1">
    <location>
        <begin position="16"/>
        <end position="25"/>
    </location>
</feature>
<name>A0AAW1T9Z5_9CHLO</name>
<proteinExistence type="predicted"/>
<reference evidence="2 3" key="1">
    <citation type="journal article" date="2024" name="Nat. Commun.">
        <title>Phylogenomics reveals the evolutionary origins of lichenization in chlorophyte algae.</title>
        <authorList>
            <person name="Puginier C."/>
            <person name="Libourel C."/>
            <person name="Otte J."/>
            <person name="Skaloud P."/>
            <person name="Haon M."/>
            <person name="Grisel S."/>
            <person name="Petersen M."/>
            <person name="Berrin J.G."/>
            <person name="Delaux P.M."/>
            <person name="Dal Grande F."/>
            <person name="Keller J."/>
        </authorList>
    </citation>
    <scope>NUCLEOTIDE SEQUENCE [LARGE SCALE GENOMIC DNA]</scope>
    <source>
        <strain evidence="2 3">SAG 2523</strain>
    </source>
</reference>
<accession>A0AAW1T9Z5</accession>
<keyword evidence="3" id="KW-1185">Reference proteome</keyword>
<dbReference type="AlphaFoldDB" id="A0AAW1T9Z5"/>
<feature type="compositionally biased region" description="Acidic residues" evidence="1">
    <location>
        <begin position="46"/>
        <end position="57"/>
    </location>
</feature>
<evidence type="ECO:0000256" key="1">
    <source>
        <dbReference type="SAM" id="MobiDB-lite"/>
    </source>
</evidence>
<comment type="caution">
    <text evidence="2">The sequence shown here is derived from an EMBL/GenBank/DDBJ whole genome shotgun (WGS) entry which is preliminary data.</text>
</comment>
<evidence type="ECO:0000313" key="3">
    <source>
        <dbReference type="Proteomes" id="UP001485043"/>
    </source>
</evidence>
<evidence type="ECO:0000313" key="2">
    <source>
        <dbReference type="EMBL" id="KAK9866637.1"/>
    </source>
</evidence>
<sequence>MRRGKAGQASPGSDKSSLHGYREPVLDEPVLDEFDSGSEPDHDSYFEDEDEDDSESDPEARFQPSATRRGRGRPQSDKSLPHAIFVKHARLLQVGRAPGFNAQLFELEKQSLLEEPGTPYP</sequence>
<organism evidence="2 3">
    <name type="scientific">Apatococcus fuscideae</name>
    <dbReference type="NCBI Taxonomy" id="2026836"/>
    <lineage>
        <taxon>Eukaryota</taxon>
        <taxon>Viridiplantae</taxon>
        <taxon>Chlorophyta</taxon>
        <taxon>core chlorophytes</taxon>
        <taxon>Trebouxiophyceae</taxon>
        <taxon>Chlorellales</taxon>
        <taxon>Chlorellaceae</taxon>
        <taxon>Apatococcus</taxon>
    </lineage>
</organism>
<feature type="region of interest" description="Disordered" evidence="1">
    <location>
        <begin position="1"/>
        <end position="81"/>
    </location>
</feature>